<accession>A0A2V3PKH3</accession>
<keyword evidence="1" id="KW-1133">Transmembrane helix</keyword>
<name>A0A2V3PKH3_9BACT</name>
<evidence type="ECO:0000313" key="3">
    <source>
        <dbReference type="Proteomes" id="UP000247973"/>
    </source>
</evidence>
<comment type="caution">
    <text evidence="2">The sequence shown here is derived from an EMBL/GenBank/DDBJ whole genome shotgun (WGS) entry which is preliminary data.</text>
</comment>
<keyword evidence="1" id="KW-0472">Membrane</keyword>
<gene>
    <name evidence="2" type="ORF">CLV62_13635</name>
</gene>
<organism evidence="2 3">
    <name type="scientific">Dysgonomonas alginatilytica</name>
    <dbReference type="NCBI Taxonomy" id="1605892"/>
    <lineage>
        <taxon>Bacteria</taxon>
        <taxon>Pseudomonadati</taxon>
        <taxon>Bacteroidota</taxon>
        <taxon>Bacteroidia</taxon>
        <taxon>Bacteroidales</taxon>
        <taxon>Dysgonomonadaceae</taxon>
        <taxon>Dysgonomonas</taxon>
    </lineage>
</organism>
<dbReference type="EMBL" id="QICL01000036">
    <property type="protein sequence ID" value="PXV59414.1"/>
    <property type="molecule type" value="Genomic_DNA"/>
</dbReference>
<dbReference type="AlphaFoldDB" id="A0A2V3PKH3"/>
<dbReference type="RefSeq" id="WP_110312337.1">
    <property type="nucleotide sequence ID" value="NZ_QICL01000036.1"/>
</dbReference>
<keyword evidence="1" id="KW-0812">Transmembrane</keyword>
<evidence type="ECO:0000256" key="1">
    <source>
        <dbReference type="SAM" id="Phobius"/>
    </source>
</evidence>
<protein>
    <submittedName>
        <fullName evidence="2">Uncharacterized protein</fullName>
    </submittedName>
</protein>
<reference evidence="2 3" key="1">
    <citation type="submission" date="2018-03" db="EMBL/GenBank/DDBJ databases">
        <title>Genomic Encyclopedia of Archaeal and Bacterial Type Strains, Phase II (KMG-II): from individual species to whole genera.</title>
        <authorList>
            <person name="Goeker M."/>
        </authorList>
    </citation>
    <scope>NUCLEOTIDE SEQUENCE [LARGE SCALE GENOMIC DNA]</scope>
    <source>
        <strain evidence="2 3">DSM 100214</strain>
    </source>
</reference>
<proteinExistence type="predicted"/>
<keyword evidence="3" id="KW-1185">Reference proteome</keyword>
<evidence type="ECO:0000313" key="2">
    <source>
        <dbReference type="EMBL" id="PXV59414.1"/>
    </source>
</evidence>
<sequence>MEFIFELILIEFIRNLLGVRVRYIFYKLIGKHKTIEYLSGKFKELDNDEKGHQLTLNLIVGFIAFFGLFFCVFYILHLFGLTYLWM</sequence>
<dbReference type="Proteomes" id="UP000247973">
    <property type="component" value="Unassembled WGS sequence"/>
</dbReference>
<feature type="transmembrane region" description="Helical" evidence="1">
    <location>
        <begin position="58"/>
        <end position="85"/>
    </location>
</feature>